<accession>A0ABY6BJQ8</accession>
<reference evidence="2" key="1">
    <citation type="submission" date="2022-09" db="EMBL/GenBank/DDBJ databases">
        <title>Tahibacter sp. nov., isolated from a fresh water.</title>
        <authorList>
            <person name="Baek J.H."/>
            <person name="Lee J.K."/>
            <person name="Kim J.M."/>
            <person name="Jeon C.O."/>
        </authorList>
    </citation>
    <scope>NUCLEOTIDE SEQUENCE</scope>
    <source>
        <strain evidence="2">W38</strain>
    </source>
</reference>
<dbReference type="Proteomes" id="UP001064632">
    <property type="component" value="Chromosome"/>
</dbReference>
<evidence type="ECO:0000313" key="3">
    <source>
        <dbReference type="Proteomes" id="UP001064632"/>
    </source>
</evidence>
<evidence type="ECO:0000256" key="1">
    <source>
        <dbReference type="SAM" id="SignalP"/>
    </source>
</evidence>
<gene>
    <name evidence="2" type="ORF">N4264_10985</name>
</gene>
<proteinExistence type="predicted"/>
<protein>
    <recommendedName>
        <fullName evidence="4">Type 1 fimbria pilin</fullName>
    </recommendedName>
</protein>
<sequence>MKNVLRRAVLALIPLSLFVAVSGVTAKPLSCTSGSRMVSAVTDPVTFPITTRYQFDTPNLQPLLRYTISANRGCLVAHLSGLARITDNYVVFQVRVDGVPMKGHLPGVAGVATPVVFASIDSLSAAPLNDEQFIDPTKVTAYNFFDEIGEGIHTIEVLGAAGSGVDMANPSQVSNLVLTLEYQ</sequence>
<feature type="chain" id="PRO_5045897221" description="Type 1 fimbria pilin" evidence="1">
    <location>
        <begin position="27"/>
        <end position="183"/>
    </location>
</feature>
<keyword evidence="3" id="KW-1185">Reference proteome</keyword>
<feature type="signal peptide" evidence="1">
    <location>
        <begin position="1"/>
        <end position="26"/>
    </location>
</feature>
<dbReference type="RefSeq" id="WP_261697075.1">
    <property type="nucleotide sequence ID" value="NZ_CP104694.1"/>
</dbReference>
<name>A0ABY6BJQ8_9GAMM</name>
<organism evidence="2 3">
    <name type="scientific">Tahibacter amnicola</name>
    <dbReference type="NCBI Taxonomy" id="2976241"/>
    <lineage>
        <taxon>Bacteria</taxon>
        <taxon>Pseudomonadati</taxon>
        <taxon>Pseudomonadota</taxon>
        <taxon>Gammaproteobacteria</taxon>
        <taxon>Lysobacterales</taxon>
        <taxon>Rhodanobacteraceae</taxon>
        <taxon>Tahibacter</taxon>
    </lineage>
</organism>
<dbReference type="EMBL" id="CP104694">
    <property type="protein sequence ID" value="UXI70124.1"/>
    <property type="molecule type" value="Genomic_DNA"/>
</dbReference>
<keyword evidence="1" id="KW-0732">Signal</keyword>
<evidence type="ECO:0000313" key="2">
    <source>
        <dbReference type="EMBL" id="UXI70124.1"/>
    </source>
</evidence>
<evidence type="ECO:0008006" key="4">
    <source>
        <dbReference type="Google" id="ProtNLM"/>
    </source>
</evidence>